<dbReference type="Pfam" id="PF00412">
    <property type="entry name" value="LIM"/>
    <property type="match status" value="3"/>
</dbReference>
<feature type="compositionally biased region" description="Polar residues" evidence="7">
    <location>
        <begin position="13"/>
        <end position="24"/>
    </location>
</feature>
<dbReference type="STRING" id="418985.A0A1V9X0P2"/>
<dbReference type="CDD" id="cd09415">
    <property type="entry name" value="LIM1_Prickle"/>
    <property type="match status" value="1"/>
</dbReference>
<accession>A0A1V9X0P2</accession>
<feature type="compositionally biased region" description="Basic residues" evidence="7">
    <location>
        <begin position="747"/>
        <end position="759"/>
    </location>
</feature>
<dbReference type="EMBL" id="MNPL01030002">
    <property type="protein sequence ID" value="OQR67069.1"/>
    <property type="molecule type" value="Genomic_DNA"/>
</dbReference>
<evidence type="ECO:0000313" key="10">
    <source>
        <dbReference type="Proteomes" id="UP000192247"/>
    </source>
</evidence>
<evidence type="ECO:0000313" key="9">
    <source>
        <dbReference type="EMBL" id="OQR67069.1"/>
    </source>
</evidence>
<feature type="region of interest" description="Disordered" evidence="7">
    <location>
        <begin position="211"/>
        <end position="290"/>
    </location>
</feature>
<keyword evidence="4 6" id="KW-0862">Zinc</keyword>
<feature type="compositionally biased region" description="Polar residues" evidence="7">
    <location>
        <begin position="346"/>
        <end position="359"/>
    </location>
</feature>
<dbReference type="OrthoDB" id="10069167at2759"/>
<reference evidence="9 10" key="1">
    <citation type="journal article" date="2017" name="Gigascience">
        <title>Draft genome of the honey bee ectoparasitic mite, Tropilaelaps mercedesae, is shaped by the parasitic life history.</title>
        <authorList>
            <person name="Dong X."/>
            <person name="Armstrong S.D."/>
            <person name="Xia D."/>
            <person name="Makepeace B.L."/>
            <person name="Darby A.C."/>
            <person name="Kadowaki T."/>
        </authorList>
    </citation>
    <scope>NUCLEOTIDE SEQUENCE [LARGE SCALE GENOMIC DNA]</scope>
    <source>
        <strain evidence="9">Wuxi-XJTLU</strain>
    </source>
</reference>
<name>A0A1V9X0P2_9ACAR</name>
<keyword evidence="10" id="KW-1185">Reference proteome</keyword>
<feature type="domain" description="LIM zinc-binding" evidence="8">
    <location>
        <begin position="91"/>
        <end position="151"/>
    </location>
</feature>
<dbReference type="InterPro" id="IPR047120">
    <property type="entry name" value="Pk/Esn/Tes"/>
</dbReference>
<evidence type="ECO:0000256" key="3">
    <source>
        <dbReference type="ARBA" id="ARBA00022737"/>
    </source>
</evidence>
<dbReference type="InterPro" id="IPR001781">
    <property type="entry name" value="Znf_LIM"/>
</dbReference>
<feature type="compositionally biased region" description="Low complexity" evidence="7">
    <location>
        <begin position="777"/>
        <end position="786"/>
    </location>
</feature>
<dbReference type="PROSITE" id="PS00478">
    <property type="entry name" value="LIM_DOMAIN_1"/>
    <property type="match status" value="1"/>
</dbReference>
<feature type="region of interest" description="Disordered" evidence="7">
    <location>
        <begin position="346"/>
        <end position="419"/>
    </location>
</feature>
<feature type="compositionally biased region" description="Basic and acidic residues" evidence="7">
    <location>
        <begin position="696"/>
        <end position="727"/>
    </location>
</feature>
<proteinExistence type="inferred from homology"/>
<dbReference type="FunFam" id="2.10.110.10:FF:000005">
    <property type="entry name" value="Testin isoform 1"/>
    <property type="match status" value="1"/>
</dbReference>
<comment type="caution">
    <text evidence="9">The sequence shown here is derived from an EMBL/GenBank/DDBJ whole genome shotgun (WGS) entry which is preliminary data.</text>
</comment>
<feature type="compositionally biased region" description="Low complexity" evidence="7">
    <location>
        <begin position="850"/>
        <end position="862"/>
    </location>
</feature>
<feature type="compositionally biased region" description="Polar residues" evidence="7">
    <location>
        <begin position="223"/>
        <end position="244"/>
    </location>
</feature>
<evidence type="ECO:0000259" key="8">
    <source>
        <dbReference type="PROSITE" id="PS50023"/>
    </source>
</evidence>
<organism evidence="9 10">
    <name type="scientific">Tropilaelaps mercedesae</name>
    <dbReference type="NCBI Taxonomy" id="418985"/>
    <lineage>
        <taxon>Eukaryota</taxon>
        <taxon>Metazoa</taxon>
        <taxon>Ecdysozoa</taxon>
        <taxon>Arthropoda</taxon>
        <taxon>Chelicerata</taxon>
        <taxon>Arachnida</taxon>
        <taxon>Acari</taxon>
        <taxon>Parasitiformes</taxon>
        <taxon>Mesostigmata</taxon>
        <taxon>Gamasina</taxon>
        <taxon>Dermanyssoidea</taxon>
        <taxon>Laelapidae</taxon>
        <taxon>Tropilaelaps</taxon>
    </lineage>
</organism>
<dbReference type="InterPro" id="IPR033727">
    <property type="entry name" value="LIM3_prickle"/>
</dbReference>
<dbReference type="PANTHER" id="PTHR24211:SF20">
    <property type="entry name" value="PROTEIN ESPINAS-RELATED"/>
    <property type="match status" value="1"/>
</dbReference>
<feature type="compositionally biased region" description="Basic and acidic residues" evidence="7">
    <location>
        <begin position="789"/>
        <end position="812"/>
    </location>
</feature>
<dbReference type="Gene3D" id="2.10.110.10">
    <property type="entry name" value="Cysteine Rich Protein"/>
    <property type="match status" value="3"/>
</dbReference>
<dbReference type="Proteomes" id="UP000192247">
    <property type="component" value="Unassembled WGS sequence"/>
</dbReference>
<feature type="region of interest" description="Disordered" evidence="7">
    <location>
        <begin position="642"/>
        <end position="871"/>
    </location>
</feature>
<dbReference type="PROSITE" id="PS50023">
    <property type="entry name" value="LIM_DOMAIN_2"/>
    <property type="match status" value="1"/>
</dbReference>
<dbReference type="SUPFAM" id="SSF57716">
    <property type="entry name" value="Glucocorticoid receptor-like (DNA-binding domain)"/>
    <property type="match status" value="2"/>
</dbReference>
<evidence type="ECO:0000256" key="4">
    <source>
        <dbReference type="ARBA" id="ARBA00022833"/>
    </source>
</evidence>
<dbReference type="AlphaFoldDB" id="A0A1V9X0P2"/>
<dbReference type="CDD" id="cd09420">
    <property type="entry name" value="LIM3_Prickle"/>
    <property type="match status" value="1"/>
</dbReference>
<dbReference type="InterPro" id="IPR033726">
    <property type="entry name" value="LIM2_prickle"/>
</dbReference>
<dbReference type="InterPro" id="IPR033725">
    <property type="entry name" value="LIM1_prickle"/>
</dbReference>
<dbReference type="CDD" id="cd09418">
    <property type="entry name" value="LIM2_Prickle"/>
    <property type="match status" value="1"/>
</dbReference>
<dbReference type="InParanoid" id="A0A1V9X0P2"/>
<feature type="compositionally biased region" description="Polar residues" evidence="7">
    <location>
        <begin position="276"/>
        <end position="288"/>
    </location>
</feature>
<keyword evidence="2 6" id="KW-0479">Metal-binding</keyword>
<dbReference type="PANTHER" id="PTHR24211">
    <property type="entry name" value="LIM DOMAIN-CONTAINING PROTEIN"/>
    <property type="match status" value="1"/>
</dbReference>
<protein>
    <recommendedName>
        <fullName evidence="8">LIM zinc-binding domain-containing protein</fullName>
    </recommendedName>
</protein>
<evidence type="ECO:0000256" key="2">
    <source>
        <dbReference type="ARBA" id="ARBA00022723"/>
    </source>
</evidence>
<feature type="compositionally biased region" description="Basic residues" evidence="7">
    <location>
        <begin position="813"/>
        <end position="827"/>
    </location>
</feature>
<evidence type="ECO:0000256" key="6">
    <source>
        <dbReference type="PROSITE-ProRule" id="PRU00125"/>
    </source>
</evidence>
<evidence type="ECO:0000256" key="1">
    <source>
        <dbReference type="ARBA" id="ARBA00008268"/>
    </source>
</evidence>
<sequence>MLVNVEDCPKKSVASSDSSPTRGNATPWVECNDYIVSGDMAVFTSRSGPNVGWHPACFQCSVCKELLVDLIYYMKDGALYCGRHHAESLKPRCSACDEIIFAVECTEAEGLTWHMNHFCCYECDQQLGGQRYIMRDSRPFCLACFDAIFAEFCDTCGGPVGVDQGQMSLDGQHWHATEQCFRCSCCKTSLLGRPFLPKKGLIYCSHECSRSNSSSRAHRSNSVKDSASQNPSAETVPASSSATSPKDGPSSIQLPGMFGPGVSGVIPDAGRKAPQGSFSPLANSSSDNVHSHRILERNYSPSIMSNHSEPLRNFGANFSPNTSSEKSFNASQQLALMDSLAGLQHSAGSQNGVMRSLSPTLPRREGSPGLGRRSLTDLSTNSLPRTGSRNGPTSRTDSPTKYKSSVYGRQGGIDSSPQRKHVADFSLPEVNFGARQKTKLTREGSLNEHYANLQRSGSVNALPEAEYNAAAALIRRRPSDNFHGSTLPRNFSSGHMASSNCADSSNHCATTANGANLYSNYPASQDLYTNGPMHNGHAQHLNQSQEIYSNPQDFQHVADQTYDNVPSVRSIIYKNGSHEDAINNDHDDDHDHGMAVTTGQALTPTTRRREPLDMSDLCLKDLLAGSDQVLIEVVQEFQDGPSNFSLPLMNPHRPSTQPSEALELGSPMTPQQQLPSPPILKSIGPPNGILQRQVKTRAEVHSDERTVHAAGDERRSLRRESKSKVRFDPSLGHANSDEEQKSASRNTTRRHRRRHRRRSSSSESDGECDSRTEKKSSTSASSPSSARRSHGDHSSRHRSRSEDRCDGENSKERKPRRSSRSSSHSRSRSGSSSHRSRSSSRSRRERDDSSCSTCESTESTSSTEDEAEIYRLPERREFGGVRINYVQSSTLAAARQKAVASQRAQNKNCLVQ</sequence>
<evidence type="ECO:0000256" key="5">
    <source>
        <dbReference type="ARBA" id="ARBA00023038"/>
    </source>
</evidence>
<feature type="region of interest" description="Disordered" evidence="7">
    <location>
        <begin position="1"/>
        <end position="24"/>
    </location>
</feature>
<dbReference type="GO" id="GO:0046872">
    <property type="term" value="F:metal ion binding"/>
    <property type="evidence" value="ECO:0007669"/>
    <property type="project" value="UniProtKB-KW"/>
</dbReference>
<feature type="compositionally biased region" description="Polar residues" evidence="7">
    <location>
        <begin position="376"/>
        <end position="403"/>
    </location>
</feature>
<evidence type="ECO:0000256" key="7">
    <source>
        <dbReference type="SAM" id="MobiDB-lite"/>
    </source>
</evidence>
<keyword evidence="3" id="KW-0677">Repeat</keyword>
<comment type="similarity">
    <text evidence="1">Belongs to the prickle / espinas / testin family.</text>
</comment>
<keyword evidence="5 6" id="KW-0440">LIM domain</keyword>
<dbReference type="SMART" id="SM00132">
    <property type="entry name" value="LIM"/>
    <property type="match status" value="3"/>
</dbReference>
<gene>
    <name evidence="9" type="ORF">BIW11_13745</name>
</gene>